<evidence type="ECO:0000256" key="7">
    <source>
        <dbReference type="ARBA" id="ARBA00023201"/>
    </source>
</evidence>
<accession>A0A3Q3FFK5</accession>
<keyword evidence="5" id="KW-0915">Sodium</keyword>
<keyword evidence="7" id="KW-0739">Sodium transport</keyword>
<evidence type="ECO:0000259" key="9">
    <source>
        <dbReference type="Pfam" id="PF06512"/>
    </source>
</evidence>
<comment type="subcellular location">
    <subcellularLocation>
        <location evidence="1">Membrane</location>
        <topology evidence="1">Multi-pass membrane protein</topology>
    </subcellularLocation>
</comment>
<evidence type="ECO:0000256" key="2">
    <source>
        <dbReference type="ARBA" id="ARBA00022461"/>
    </source>
</evidence>
<dbReference type="GeneTree" id="ENSGT00940000167352"/>
<sequence>CLIFSMPSSSSSGRTCGLPHRQYKHTPTNTLKHFWYQRCPCLDIDTSQGKGKMWSNLRRTCFSIVEHNYFETFIIFMILMSSGALAFEDIHLEQRRAIKIILEYADQVFTYVFVLEMILSGLPMDSRLTSQRWCWLDFLIVDVRTQTLKAQYRPVNVALK</sequence>
<evidence type="ECO:0008006" key="12">
    <source>
        <dbReference type="Google" id="ProtNLM"/>
    </source>
</evidence>
<feature type="domain" description="Ion transport" evidence="8">
    <location>
        <begin position="67"/>
        <end position="141"/>
    </location>
</feature>
<name>A0A3Q3FFK5_9LABR</name>
<dbReference type="STRING" id="56723.ENSLBEP00000017992"/>
<keyword evidence="2" id="KW-0813">Transport</keyword>
<dbReference type="Gene3D" id="1.20.120.350">
    <property type="entry name" value="Voltage-gated potassium channels. Chain C"/>
    <property type="match status" value="1"/>
</dbReference>
<dbReference type="Pfam" id="PF00520">
    <property type="entry name" value="Ion_trans"/>
    <property type="match status" value="1"/>
</dbReference>
<reference evidence="10" key="1">
    <citation type="submission" date="2025-08" db="UniProtKB">
        <authorList>
            <consortium name="Ensembl"/>
        </authorList>
    </citation>
    <scope>IDENTIFICATION</scope>
</reference>
<dbReference type="Proteomes" id="UP000261660">
    <property type="component" value="Unplaced"/>
</dbReference>
<dbReference type="InterPro" id="IPR027359">
    <property type="entry name" value="Volt_channel_dom_sf"/>
</dbReference>
<dbReference type="InterPro" id="IPR043203">
    <property type="entry name" value="VGCC_Ca_Na"/>
</dbReference>
<feature type="domain" description="Sodium ion transport-associated" evidence="9">
    <location>
        <begin position="27"/>
        <end position="62"/>
    </location>
</feature>
<keyword evidence="4" id="KW-1133">Transmembrane helix</keyword>
<proteinExistence type="predicted"/>
<reference evidence="10" key="2">
    <citation type="submission" date="2025-09" db="UniProtKB">
        <authorList>
            <consortium name="Ensembl"/>
        </authorList>
    </citation>
    <scope>IDENTIFICATION</scope>
</reference>
<evidence type="ECO:0000313" key="11">
    <source>
        <dbReference type="Proteomes" id="UP000261660"/>
    </source>
</evidence>
<organism evidence="10 11">
    <name type="scientific">Labrus bergylta</name>
    <name type="common">ballan wrasse</name>
    <dbReference type="NCBI Taxonomy" id="56723"/>
    <lineage>
        <taxon>Eukaryota</taxon>
        <taxon>Metazoa</taxon>
        <taxon>Chordata</taxon>
        <taxon>Craniata</taxon>
        <taxon>Vertebrata</taxon>
        <taxon>Euteleostomi</taxon>
        <taxon>Actinopterygii</taxon>
        <taxon>Neopterygii</taxon>
        <taxon>Teleostei</taxon>
        <taxon>Neoteleostei</taxon>
        <taxon>Acanthomorphata</taxon>
        <taxon>Eupercaria</taxon>
        <taxon>Labriformes</taxon>
        <taxon>Labridae</taxon>
        <taxon>Labrus</taxon>
    </lineage>
</organism>
<evidence type="ECO:0000256" key="6">
    <source>
        <dbReference type="ARBA" id="ARBA00023136"/>
    </source>
</evidence>
<protein>
    <recommendedName>
        <fullName evidence="12">Ion transport domain-containing protein</fullName>
    </recommendedName>
</protein>
<evidence type="ECO:0000313" key="10">
    <source>
        <dbReference type="Ensembl" id="ENSLBEP00000017992.1"/>
    </source>
</evidence>
<evidence type="ECO:0000256" key="3">
    <source>
        <dbReference type="ARBA" id="ARBA00022692"/>
    </source>
</evidence>
<keyword evidence="3" id="KW-0812">Transmembrane</keyword>
<dbReference type="SUPFAM" id="SSF81324">
    <property type="entry name" value="Voltage-gated potassium channels"/>
    <property type="match status" value="1"/>
</dbReference>
<keyword evidence="6" id="KW-0472">Membrane</keyword>
<keyword evidence="2" id="KW-0407">Ion channel</keyword>
<keyword evidence="2" id="KW-0406">Ion transport</keyword>
<dbReference type="GO" id="GO:0019228">
    <property type="term" value="P:neuronal action potential"/>
    <property type="evidence" value="ECO:0007669"/>
    <property type="project" value="TreeGrafter"/>
</dbReference>
<evidence type="ECO:0000256" key="5">
    <source>
        <dbReference type="ARBA" id="ARBA00023053"/>
    </source>
</evidence>
<dbReference type="InterPro" id="IPR010526">
    <property type="entry name" value="Na_trans_assoc_dom"/>
</dbReference>
<dbReference type="Ensembl" id="ENSLBET00000018992.1">
    <property type="protein sequence ID" value="ENSLBEP00000017992.1"/>
    <property type="gene ID" value="ENSLBEG00000013856.1"/>
</dbReference>
<dbReference type="InterPro" id="IPR005821">
    <property type="entry name" value="Ion_trans_dom"/>
</dbReference>
<evidence type="ECO:0000259" key="8">
    <source>
        <dbReference type="Pfam" id="PF00520"/>
    </source>
</evidence>
<keyword evidence="11" id="KW-1185">Reference proteome</keyword>
<dbReference type="GO" id="GO:0005248">
    <property type="term" value="F:voltage-gated sodium channel activity"/>
    <property type="evidence" value="ECO:0007669"/>
    <property type="project" value="InterPro"/>
</dbReference>
<dbReference type="InParanoid" id="A0A3Q3FFK5"/>
<dbReference type="PANTHER" id="PTHR10037:SF223">
    <property type="entry name" value="SODIUM CHANNEL PROTEIN TYPE 4 SUBUNIT ALPHA"/>
    <property type="match status" value="1"/>
</dbReference>
<keyword evidence="2" id="KW-0894">Sodium channel</keyword>
<dbReference type="GO" id="GO:0086010">
    <property type="term" value="P:membrane depolarization during action potential"/>
    <property type="evidence" value="ECO:0007669"/>
    <property type="project" value="TreeGrafter"/>
</dbReference>
<dbReference type="Pfam" id="PF06512">
    <property type="entry name" value="Na_trans_assoc"/>
    <property type="match status" value="1"/>
</dbReference>
<dbReference type="PANTHER" id="PTHR10037">
    <property type="entry name" value="VOLTAGE-GATED CATION CHANNEL CALCIUM AND SODIUM"/>
    <property type="match status" value="1"/>
</dbReference>
<evidence type="ECO:0000256" key="4">
    <source>
        <dbReference type="ARBA" id="ARBA00022989"/>
    </source>
</evidence>
<dbReference type="AlphaFoldDB" id="A0A3Q3FFK5"/>
<dbReference type="GO" id="GO:0001518">
    <property type="term" value="C:voltage-gated sodium channel complex"/>
    <property type="evidence" value="ECO:0007669"/>
    <property type="project" value="InterPro"/>
</dbReference>
<evidence type="ECO:0000256" key="1">
    <source>
        <dbReference type="ARBA" id="ARBA00004141"/>
    </source>
</evidence>